<feature type="compositionally biased region" description="Polar residues" evidence="10">
    <location>
        <begin position="1315"/>
        <end position="1325"/>
    </location>
</feature>
<keyword evidence="4" id="KW-0597">Phosphoprotein</keyword>
<evidence type="ECO:0000256" key="6">
    <source>
        <dbReference type="ARBA" id="ARBA00022692"/>
    </source>
</evidence>
<comment type="caution">
    <text evidence="13">The sequence shown here is derived from an EMBL/GenBank/DDBJ whole genome shotgun (WGS) entry which is preliminary data.</text>
</comment>
<dbReference type="PANTHER" id="PTHR45436:SF5">
    <property type="entry name" value="SENSOR HISTIDINE KINASE TRCS"/>
    <property type="match status" value="1"/>
</dbReference>
<evidence type="ECO:0000256" key="4">
    <source>
        <dbReference type="ARBA" id="ARBA00022553"/>
    </source>
</evidence>
<dbReference type="PANTHER" id="PTHR45436">
    <property type="entry name" value="SENSOR HISTIDINE KINASE YKOH"/>
    <property type="match status" value="1"/>
</dbReference>
<feature type="compositionally biased region" description="Low complexity" evidence="10">
    <location>
        <begin position="1155"/>
        <end position="1173"/>
    </location>
</feature>
<accession>A0ABR9DTC2</accession>
<feature type="compositionally biased region" description="Basic and acidic residues" evidence="10">
    <location>
        <begin position="1298"/>
        <end position="1314"/>
    </location>
</feature>
<feature type="compositionally biased region" description="Low complexity" evidence="10">
    <location>
        <begin position="993"/>
        <end position="1006"/>
    </location>
</feature>
<evidence type="ECO:0000256" key="3">
    <source>
        <dbReference type="ARBA" id="ARBA00012438"/>
    </source>
</evidence>
<dbReference type="InterPro" id="IPR003594">
    <property type="entry name" value="HATPase_dom"/>
</dbReference>
<feature type="region of interest" description="Disordered" evidence="10">
    <location>
        <begin position="1269"/>
        <end position="1348"/>
    </location>
</feature>
<evidence type="ECO:0000259" key="12">
    <source>
        <dbReference type="PROSITE" id="PS50109"/>
    </source>
</evidence>
<sequence length="1348" mass="142081">MLRRLGVRGKILVTLGVPVLVLVVAFGLLSLRAFDTFDQARLQNRFVSLVAGQERLIGAVQNERDTAMRIAHLGAAAPEELKAALETAQATTDAALKSFNAAMAGAELDTQNEDTRAALEASVAGRSEENVLNARAALAATPMHAPTIQARYTSIIKPQLDLVDVLANVLVDRKLASYVGAYAALTRLYDAVQLEGVLGTYQIALNEADALTEGQRRSLALFASNLGAIQTDADALLSQITGQAAGLKVPTDAFYYTQVHSALRDGNVASAGQSALTVWDKSYAEHLAGIAGVRQQISAAMGDVAADAESAALRELIITTIAILAALAVTLVIAFLVARTIADPLRALRDAAGKIRDELPRIVDQVAEPGKGPDVVVEPIKVTSQDEVGQLATAFNEVNEVTLRVAREQALLRGSIAEMFINVARRDQVLLNRQLVFLDELERSEEDPNTLSNLFRLDHLATRMRRNAESLLVLAGIDSGRRVRQPMPLSDVVRTASSEIEQYDRVQLDLGTDPLMLGHNALPAAHLLAEILENATVFSEPGTPVVVSVSEDSRWVNVVVEDQGLGMTPEEIDEANERAATYAASEIVGAQRLGLYVVGRLAYKLGATVRFMTAEDGTGTVVRVAFARALFLAESEVPLDAPVDPLNKSTQEATEAWVGPEVATGSTPLAPRRGGLPEPEAPVAIPVDLDALTDGATATGMPRRRTRVDADATAPSVTLSGDLDESAIVLPETVAPALPAEFAASAEAWTPPQADITVSALPTRGGASLPLRSRNGAPAPIEAPVAPTASELDADSVPARAAVFSSFRTRRSIEFMEQAHAAGGAVPAGDVAAEAVAAQEPELVVPEVVLDDDVPGLVESPSAPEYEAWSPTMPAEPFEIAAGEAWAPSVPSAAADEQLPTRAEDGWIASTPTAAETWDAPAAEAWGAPAPQQWEEPGAANDDDMLARLRALGAHVGSIASAADLPEDDAPVRRGRYARYVDEEPVAPAWQGVAEPQQTAPAAEPYAEPEVDVEPQQHVEPEVYLEPEVPGLEDESPAPHAAETYAAEQFVPAPYTPEPYAPEEPAVDAGYPAQDDVAPDGYAPAPPAAAAAPAWGAVSEQGGAFAPYAVTPGGTELPSFSEVLGQPVAQEQPAAEERKGLFGRLFKRRHGAETAPDAPAVAPLPSAAPAPAASWGAPVDDAWAAPAPVDAPAAPSSGFSYRAPQIQHSFDAPESFSPPAAEFAPETFTAPAEEVWGGPTLAFDADLTARLALQAGIQEQALSELSQLSSYRPNQDLSAKSQGLTKRVRAEAPATTEPKPEETKISRDAAELRSRLSSFMSATTRGRQEGVGDEPHQSTVPDHSPQSY</sequence>
<keyword evidence="9" id="KW-0902">Two-component regulatory system</keyword>
<dbReference type="PROSITE" id="PS50109">
    <property type="entry name" value="HIS_KIN"/>
    <property type="match status" value="1"/>
</dbReference>
<reference evidence="13 14" key="1">
    <citation type="submission" date="2020-09" db="EMBL/GenBank/DDBJ databases">
        <title>Flavimobilis rhizosphaerae sp. nov., isolated from rhizosphere soil of Spartina alterniflora.</title>
        <authorList>
            <person name="Hanqin C."/>
        </authorList>
    </citation>
    <scope>NUCLEOTIDE SEQUENCE [LARGE SCALE GENOMIC DNA]</scope>
    <source>
        <strain evidence="13 14">GY 10621</strain>
    </source>
</reference>
<feature type="region of interest" description="Disordered" evidence="10">
    <location>
        <begin position="652"/>
        <end position="674"/>
    </location>
</feature>
<keyword evidence="5" id="KW-0808">Transferase</keyword>
<dbReference type="CDD" id="cd06225">
    <property type="entry name" value="HAMP"/>
    <property type="match status" value="1"/>
</dbReference>
<gene>
    <name evidence="13" type="ORF">IGS67_06995</name>
</gene>
<feature type="compositionally biased region" description="Polar residues" evidence="10">
    <location>
        <begin position="1271"/>
        <end position="1284"/>
    </location>
</feature>
<evidence type="ECO:0000256" key="8">
    <source>
        <dbReference type="ARBA" id="ARBA00022989"/>
    </source>
</evidence>
<feature type="compositionally biased region" description="Basic and acidic residues" evidence="10">
    <location>
        <begin position="1326"/>
        <end position="1336"/>
    </location>
</feature>
<dbReference type="InterPro" id="IPR050428">
    <property type="entry name" value="TCS_sensor_his_kinase"/>
</dbReference>
<dbReference type="Pfam" id="PF02518">
    <property type="entry name" value="HATPase_c"/>
    <property type="match status" value="1"/>
</dbReference>
<evidence type="ECO:0000256" key="7">
    <source>
        <dbReference type="ARBA" id="ARBA00022777"/>
    </source>
</evidence>
<dbReference type="InterPro" id="IPR036890">
    <property type="entry name" value="HATPase_C_sf"/>
</dbReference>
<dbReference type="InterPro" id="IPR003660">
    <property type="entry name" value="HAMP_dom"/>
</dbReference>
<evidence type="ECO:0000256" key="5">
    <source>
        <dbReference type="ARBA" id="ARBA00022679"/>
    </source>
</evidence>
<feature type="region of interest" description="Disordered" evidence="10">
    <location>
        <begin position="1152"/>
        <end position="1173"/>
    </location>
</feature>
<dbReference type="Proteomes" id="UP000642107">
    <property type="component" value="Unassembled WGS sequence"/>
</dbReference>
<keyword evidence="11" id="KW-0472">Membrane</keyword>
<dbReference type="InterPro" id="IPR005467">
    <property type="entry name" value="His_kinase_dom"/>
</dbReference>
<evidence type="ECO:0000313" key="14">
    <source>
        <dbReference type="Proteomes" id="UP000642107"/>
    </source>
</evidence>
<dbReference type="RefSeq" id="WP_192279141.1">
    <property type="nucleotide sequence ID" value="NZ_JACZDF010000003.1"/>
</dbReference>
<evidence type="ECO:0000256" key="11">
    <source>
        <dbReference type="SAM" id="Phobius"/>
    </source>
</evidence>
<evidence type="ECO:0000256" key="2">
    <source>
        <dbReference type="ARBA" id="ARBA00004370"/>
    </source>
</evidence>
<evidence type="ECO:0000313" key="13">
    <source>
        <dbReference type="EMBL" id="MBD9699235.1"/>
    </source>
</evidence>
<organism evidence="13 14">
    <name type="scientific">Flavimobilis rhizosphaerae</name>
    <dbReference type="NCBI Taxonomy" id="2775421"/>
    <lineage>
        <taxon>Bacteria</taxon>
        <taxon>Bacillati</taxon>
        <taxon>Actinomycetota</taxon>
        <taxon>Actinomycetes</taxon>
        <taxon>Micrococcales</taxon>
        <taxon>Jonesiaceae</taxon>
        <taxon>Flavimobilis</taxon>
    </lineage>
</organism>
<evidence type="ECO:0000256" key="1">
    <source>
        <dbReference type="ARBA" id="ARBA00000085"/>
    </source>
</evidence>
<keyword evidence="14" id="KW-1185">Reference proteome</keyword>
<keyword evidence="8 11" id="KW-1133">Transmembrane helix</keyword>
<dbReference type="Gene3D" id="6.10.340.10">
    <property type="match status" value="1"/>
</dbReference>
<dbReference type="Pfam" id="PF08376">
    <property type="entry name" value="NIT"/>
    <property type="match status" value="1"/>
</dbReference>
<dbReference type="Pfam" id="PF00672">
    <property type="entry name" value="HAMP"/>
    <property type="match status" value="1"/>
</dbReference>
<proteinExistence type="predicted"/>
<evidence type="ECO:0000256" key="9">
    <source>
        <dbReference type="ARBA" id="ARBA00023012"/>
    </source>
</evidence>
<dbReference type="InterPro" id="IPR013587">
    <property type="entry name" value="Nitrate/nitrite_sensing"/>
</dbReference>
<comment type="subcellular location">
    <subcellularLocation>
        <location evidence="2">Membrane</location>
    </subcellularLocation>
</comment>
<dbReference type="SMART" id="SM00387">
    <property type="entry name" value="HATPase_c"/>
    <property type="match status" value="1"/>
</dbReference>
<evidence type="ECO:0000256" key="10">
    <source>
        <dbReference type="SAM" id="MobiDB-lite"/>
    </source>
</evidence>
<feature type="transmembrane region" description="Helical" evidence="11">
    <location>
        <begin position="316"/>
        <end position="338"/>
    </location>
</feature>
<name>A0ABR9DTC2_9MICO</name>
<dbReference type="Gene3D" id="3.30.565.10">
    <property type="entry name" value="Histidine kinase-like ATPase, C-terminal domain"/>
    <property type="match status" value="1"/>
</dbReference>
<keyword evidence="7" id="KW-0418">Kinase</keyword>
<comment type="catalytic activity">
    <reaction evidence="1">
        <text>ATP + protein L-histidine = ADP + protein N-phospho-L-histidine.</text>
        <dbReference type="EC" id="2.7.13.3"/>
    </reaction>
</comment>
<dbReference type="EMBL" id="JACZDF010000003">
    <property type="protein sequence ID" value="MBD9699235.1"/>
    <property type="molecule type" value="Genomic_DNA"/>
</dbReference>
<feature type="compositionally biased region" description="Polar residues" evidence="10">
    <location>
        <begin position="1337"/>
        <end position="1348"/>
    </location>
</feature>
<dbReference type="SUPFAM" id="SSF55874">
    <property type="entry name" value="ATPase domain of HSP90 chaperone/DNA topoisomerase II/histidine kinase"/>
    <property type="match status" value="1"/>
</dbReference>
<feature type="region of interest" description="Disordered" evidence="10">
    <location>
        <begin position="695"/>
        <end position="718"/>
    </location>
</feature>
<feature type="region of interest" description="Disordered" evidence="10">
    <location>
        <begin position="988"/>
        <end position="1015"/>
    </location>
</feature>
<feature type="domain" description="Histidine kinase" evidence="12">
    <location>
        <begin position="461"/>
        <end position="630"/>
    </location>
</feature>
<dbReference type="EC" id="2.7.13.3" evidence="3"/>
<protein>
    <recommendedName>
        <fullName evidence="3">histidine kinase</fullName>
        <ecNumber evidence="3">2.7.13.3</ecNumber>
    </recommendedName>
</protein>
<keyword evidence="6 11" id="KW-0812">Transmembrane</keyword>